<proteinExistence type="predicted"/>
<evidence type="ECO:0000313" key="2">
    <source>
        <dbReference type="Proteomes" id="UP000805193"/>
    </source>
</evidence>
<sequence>MEQLTEFVSKSFTLDRSQATVSVKSLSFTAQNLATSALRERTPPVATSSPVETSRRRSSSDAELDKDDDDGSGSRGSSDSLGGVGALGTLNVVAMGSGLHGGETTLGRVSVGAPVVCRGIDGKCGRLHRSDNTMGVDRPSSTRRSSVALLVLGGRAPDLPGVGKTAALEVHVGVAPYTVGGSPEPAPSPKCSALSAGLSLVSPVEGLDYKAESLTSLSCPLKEDPGTLGSAGSGSSGASSGGTSSGSKVKQRRSRTNFTLEQLNELERLFDETHYPDAFMREELSQRLGLSEARVQVSRLRLRSRLTPYRNQSSRKAPSNST</sequence>
<protein>
    <submittedName>
        <fullName evidence="1">Uncharacterized protein</fullName>
    </submittedName>
</protein>
<accession>A0AC60P4B1</accession>
<evidence type="ECO:0000313" key="1">
    <source>
        <dbReference type="EMBL" id="KAG0414136.1"/>
    </source>
</evidence>
<keyword evidence="2" id="KW-1185">Reference proteome</keyword>
<name>A0AC60P4B1_IXOPE</name>
<dbReference type="Proteomes" id="UP000805193">
    <property type="component" value="Unassembled WGS sequence"/>
</dbReference>
<comment type="caution">
    <text evidence="1">The sequence shown here is derived from an EMBL/GenBank/DDBJ whole genome shotgun (WGS) entry which is preliminary data.</text>
</comment>
<gene>
    <name evidence="1" type="ORF">HPB47_008707</name>
</gene>
<dbReference type="EMBL" id="JABSTQ010011199">
    <property type="protein sequence ID" value="KAG0414136.1"/>
    <property type="molecule type" value="Genomic_DNA"/>
</dbReference>
<reference evidence="1 2" key="1">
    <citation type="journal article" date="2020" name="Cell">
        <title>Large-Scale Comparative Analyses of Tick Genomes Elucidate Their Genetic Diversity and Vector Capacities.</title>
        <authorList>
            <consortium name="Tick Genome and Microbiome Consortium (TIGMIC)"/>
            <person name="Jia N."/>
            <person name="Wang J."/>
            <person name="Shi W."/>
            <person name="Du L."/>
            <person name="Sun Y."/>
            <person name="Zhan W."/>
            <person name="Jiang J.F."/>
            <person name="Wang Q."/>
            <person name="Zhang B."/>
            <person name="Ji P."/>
            <person name="Bell-Sakyi L."/>
            <person name="Cui X.M."/>
            <person name="Yuan T.T."/>
            <person name="Jiang B.G."/>
            <person name="Yang W.F."/>
            <person name="Lam T.T."/>
            <person name="Chang Q.C."/>
            <person name="Ding S.J."/>
            <person name="Wang X.J."/>
            <person name="Zhu J.G."/>
            <person name="Ruan X.D."/>
            <person name="Zhao L."/>
            <person name="Wei J.T."/>
            <person name="Ye R.Z."/>
            <person name="Que T.C."/>
            <person name="Du C.H."/>
            <person name="Zhou Y.H."/>
            <person name="Cheng J.X."/>
            <person name="Dai P.F."/>
            <person name="Guo W.B."/>
            <person name="Han X.H."/>
            <person name="Huang E.J."/>
            <person name="Li L.F."/>
            <person name="Wei W."/>
            <person name="Gao Y.C."/>
            <person name="Liu J.Z."/>
            <person name="Shao H.Z."/>
            <person name="Wang X."/>
            <person name="Wang C.C."/>
            <person name="Yang T.C."/>
            <person name="Huo Q.B."/>
            <person name="Li W."/>
            <person name="Chen H.Y."/>
            <person name="Chen S.E."/>
            <person name="Zhou L.G."/>
            <person name="Ni X.B."/>
            <person name="Tian J.H."/>
            <person name="Sheng Y."/>
            <person name="Liu T."/>
            <person name="Pan Y.S."/>
            <person name="Xia L.Y."/>
            <person name="Li J."/>
            <person name="Zhao F."/>
            <person name="Cao W.C."/>
        </authorList>
    </citation>
    <scope>NUCLEOTIDE SEQUENCE [LARGE SCALE GENOMIC DNA]</scope>
    <source>
        <strain evidence="1">Iper-2018</strain>
    </source>
</reference>
<organism evidence="1 2">
    <name type="scientific">Ixodes persulcatus</name>
    <name type="common">Taiga tick</name>
    <dbReference type="NCBI Taxonomy" id="34615"/>
    <lineage>
        <taxon>Eukaryota</taxon>
        <taxon>Metazoa</taxon>
        <taxon>Ecdysozoa</taxon>
        <taxon>Arthropoda</taxon>
        <taxon>Chelicerata</taxon>
        <taxon>Arachnida</taxon>
        <taxon>Acari</taxon>
        <taxon>Parasitiformes</taxon>
        <taxon>Ixodida</taxon>
        <taxon>Ixodoidea</taxon>
        <taxon>Ixodidae</taxon>
        <taxon>Ixodinae</taxon>
        <taxon>Ixodes</taxon>
    </lineage>
</organism>